<sequence length="158" mass="17581">MATNLIILGDREPLAWVLENQRMAFPVGRSTGLPEKGDEILLYTTRGCFRNPGRDRGRVMGLATVTSEVAALPEPVSFGDRDFTSGCTLHVHGLAPRHEGVILADLVPHLQVFPDPKTWSVRMRRASLKLPEADADLLRRELQPMLRTRTAVLGQYVL</sequence>
<reference evidence="1 2" key="1">
    <citation type="submission" date="2015-11" db="EMBL/GenBank/DDBJ databases">
        <title>Genome-wide analysis reveals the secondary metabolome in Streptomyces kanasensis ZX01.</title>
        <authorList>
            <person name="Zhang G."/>
            <person name="Han L."/>
            <person name="Feng J."/>
            <person name="Zhang X."/>
        </authorList>
    </citation>
    <scope>NUCLEOTIDE SEQUENCE [LARGE SCALE GENOMIC DNA]</scope>
    <source>
        <strain evidence="1 2">ZX01</strain>
    </source>
</reference>
<dbReference type="RefSeq" id="WP_058945339.1">
    <property type="nucleotide sequence ID" value="NZ_LNSV01000149.1"/>
</dbReference>
<keyword evidence="2" id="KW-1185">Reference proteome</keyword>
<evidence type="ECO:0000313" key="1">
    <source>
        <dbReference type="EMBL" id="KUH35374.1"/>
    </source>
</evidence>
<dbReference type="AlphaFoldDB" id="A0A100Y0D0"/>
<evidence type="ECO:0008006" key="3">
    <source>
        <dbReference type="Google" id="ProtNLM"/>
    </source>
</evidence>
<dbReference type="STRING" id="936756.ATE80_29580"/>
<comment type="caution">
    <text evidence="1">The sequence shown here is derived from an EMBL/GenBank/DDBJ whole genome shotgun (WGS) entry which is preliminary data.</text>
</comment>
<evidence type="ECO:0000313" key="2">
    <source>
        <dbReference type="Proteomes" id="UP000054011"/>
    </source>
</evidence>
<organism evidence="1 2">
    <name type="scientific">Streptomyces kanasensis</name>
    <dbReference type="NCBI Taxonomy" id="936756"/>
    <lineage>
        <taxon>Bacteria</taxon>
        <taxon>Bacillati</taxon>
        <taxon>Actinomycetota</taxon>
        <taxon>Actinomycetes</taxon>
        <taxon>Kitasatosporales</taxon>
        <taxon>Streptomycetaceae</taxon>
        <taxon>Streptomyces</taxon>
    </lineage>
</organism>
<dbReference type="EMBL" id="LNSV01000149">
    <property type="protein sequence ID" value="KUH35374.1"/>
    <property type="molecule type" value="Genomic_DNA"/>
</dbReference>
<dbReference type="Proteomes" id="UP000054011">
    <property type="component" value="Unassembled WGS sequence"/>
</dbReference>
<dbReference type="Gene3D" id="3.10.590.10">
    <property type="entry name" value="ph1033 like domains"/>
    <property type="match status" value="1"/>
</dbReference>
<proteinExistence type="predicted"/>
<protein>
    <recommendedName>
        <fullName evidence="3">EVE domain-containing protein</fullName>
    </recommendedName>
</protein>
<gene>
    <name evidence="1" type="ORF">ATE80_29580</name>
</gene>
<accession>A0A100Y0D0</accession>
<name>A0A100Y0D0_9ACTN</name>